<comment type="subunit">
    <text evidence="11">Component of the oligosaccharyltransferase (OST) complex. OST exists in two different complex forms which contain common core subunits RPN1, RPN2, OST48, OST4, DAD1 and TMEM258, either STT3A or STT3B as catalytic subunits, and form-specific accessory subunits. STT3A complex assembly occurs through the formation of 3 subcomplexes. Subcomplex 1 contains RPN1 and TMEM258, subcomplex 2 contains the STT3A-specific subunits STT3A, DC2/OSTC, and KCP2 as well as the core subunit OST4, and subcomplex 3 contains RPN2, DAD1, and OST48. The STT3A complex can form stable complexes with the Sec61 complex or with both the Sec61 and TRAP complexes. Interacts with DDI2. Interacts with TMEM35A/NACHO.</text>
</comment>
<evidence type="ECO:0000256" key="8">
    <source>
        <dbReference type="ARBA" id="ARBA00022824"/>
    </source>
</evidence>
<dbReference type="Pfam" id="PF05817">
    <property type="entry name" value="Ribophorin_II"/>
    <property type="match status" value="1"/>
</dbReference>
<dbReference type="InterPro" id="IPR056790">
    <property type="entry name" value="Ribophorin_II_C"/>
</dbReference>
<keyword evidence="7 12" id="KW-0732">Signal</keyword>
<feature type="chain" id="PRO_5019615615" description="Dolichyl-diphosphooligosaccharide--protein glycosyltransferase subunit 2" evidence="12">
    <location>
        <begin position="22"/>
        <end position="603"/>
    </location>
</feature>
<accession>A0A177AV92</accession>
<evidence type="ECO:0000256" key="9">
    <source>
        <dbReference type="ARBA" id="ARBA00022989"/>
    </source>
</evidence>
<comment type="caution">
    <text evidence="16">The sequence shown here is derived from an EMBL/GenBank/DDBJ whole genome shotgun (WGS) entry which is preliminary data.</text>
</comment>
<feature type="transmembrane region" description="Helical" evidence="12">
    <location>
        <begin position="510"/>
        <end position="531"/>
    </location>
</feature>
<evidence type="ECO:0000256" key="2">
    <source>
        <dbReference type="ARBA" id="ARBA00004477"/>
    </source>
</evidence>
<protein>
    <recommendedName>
        <fullName evidence="5 12">Dolichyl-diphosphooligosaccharide--protein glycosyltransferase subunit 2</fullName>
    </recommendedName>
    <alternativeName>
        <fullName evidence="12">Ribophorin-2</fullName>
    </alternativeName>
</protein>
<evidence type="ECO:0000256" key="10">
    <source>
        <dbReference type="ARBA" id="ARBA00023136"/>
    </source>
</evidence>
<dbReference type="AlphaFoldDB" id="A0A177AV92"/>
<keyword evidence="9 12" id="KW-1133">Transmembrane helix</keyword>
<dbReference type="Pfam" id="PF25147">
    <property type="entry name" value="Ribophorin_II_C"/>
    <property type="match status" value="1"/>
</dbReference>
<keyword evidence="10 12" id="KW-0472">Membrane</keyword>
<evidence type="ECO:0000256" key="6">
    <source>
        <dbReference type="ARBA" id="ARBA00022692"/>
    </source>
</evidence>
<dbReference type="InterPro" id="IPR055373">
    <property type="entry name" value="Ribophorin_II_N"/>
</dbReference>
<dbReference type="PANTHER" id="PTHR12640">
    <property type="entry name" value="RIBOPHORIN II"/>
    <property type="match status" value="1"/>
</dbReference>
<feature type="domain" description="Ribophorin II C-terminal" evidence="15">
    <location>
        <begin position="500"/>
        <end position="594"/>
    </location>
</feature>
<dbReference type="OrthoDB" id="432292at2759"/>
<feature type="transmembrane region" description="Helical" evidence="12">
    <location>
        <begin position="576"/>
        <end position="593"/>
    </location>
</feature>
<evidence type="ECO:0000256" key="12">
    <source>
        <dbReference type="RuleBase" id="RU366029"/>
    </source>
</evidence>
<evidence type="ECO:0000259" key="14">
    <source>
        <dbReference type="Pfam" id="PF23860"/>
    </source>
</evidence>
<feature type="transmembrane region" description="Helical" evidence="12">
    <location>
        <begin position="543"/>
        <end position="564"/>
    </location>
</feature>
<evidence type="ECO:0000256" key="11">
    <source>
        <dbReference type="ARBA" id="ARBA00046750"/>
    </source>
</evidence>
<dbReference type="GO" id="GO:0006487">
    <property type="term" value="P:protein N-linked glycosylation"/>
    <property type="evidence" value="ECO:0007669"/>
    <property type="project" value="UniProtKB-UniRule"/>
</dbReference>
<comment type="pathway">
    <text evidence="3 12">Protein modification; protein glycosylation.</text>
</comment>
<dbReference type="GO" id="GO:0008250">
    <property type="term" value="C:oligosaccharyltransferase complex"/>
    <property type="evidence" value="ECO:0007669"/>
    <property type="project" value="UniProtKB-UniRule"/>
</dbReference>
<dbReference type="PANTHER" id="PTHR12640:SF0">
    <property type="entry name" value="DOLICHYL-DIPHOSPHOOLIGOSACCHARIDE--PROTEIN GLYCOSYLTRANSFERASE SUBUNIT 2"/>
    <property type="match status" value="1"/>
</dbReference>
<gene>
    <name evidence="16" type="ORF">A3Q56_06338</name>
</gene>
<evidence type="ECO:0000256" key="1">
    <source>
        <dbReference type="ARBA" id="ARBA00002791"/>
    </source>
</evidence>
<dbReference type="EMBL" id="LWCA01001096">
    <property type="protein sequence ID" value="OAF65927.1"/>
    <property type="molecule type" value="Genomic_DNA"/>
</dbReference>
<evidence type="ECO:0000256" key="3">
    <source>
        <dbReference type="ARBA" id="ARBA00004922"/>
    </source>
</evidence>
<comment type="similarity">
    <text evidence="4 12">Belongs to the SWP1 family.</text>
</comment>
<proteinExistence type="inferred from homology"/>
<feature type="domain" description="Ribophorin II third" evidence="14">
    <location>
        <begin position="396"/>
        <end position="477"/>
    </location>
</feature>
<keyword evidence="8 12" id="KW-0256">Endoplasmic reticulum</keyword>
<comment type="subcellular location">
    <subcellularLocation>
        <location evidence="2 12">Endoplasmic reticulum membrane</location>
        <topology evidence="2 12">Multi-pass membrane protein</topology>
    </subcellularLocation>
</comment>
<evidence type="ECO:0000313" key="16">
    <source>
        <dbReference type="EMBL" id="OAF65927.1"/>
    </source>
</evidence>
<evidence type="ECO:0000256" key="7">
    <source>
        <dbReference type="ARBA" id="ARBA00022729"/>
    </source>
</evidence>
<name>A0A177AV92_9BILA</name>
<organism evidence="16 17">
    <name type="scientific">Intoshia linei</name>
    <dbReference type="NCBI Taxonomy" id="1819745"/>
    <lineage>
        <taxon>Eukaryota</taxon>
        <taxon>Metazoa</taxon>
        <taxon>Spiralia</taxon>
        <taxon>Lophotrochozoa</taxon>
        <taxon>Mesozoa</taxon>
        <taxon>Orthonectida</taxon>
        <taxon>Rhopaluridae</taxon>
        <taxon>Intoshia</taxon>
    </lineage>
</organism>
<feature type="domain" description="Ribophorin II N-terminal" evidence="13">
    <location>
        <begin position="47"/>
        <end position="252"/>
    </location>
</feature>
<comment type="function">
    <text evidence="1 12">Subunit of the oligosaccharyl transferase (OST) complex that catalyzes the initial transfer of a defined glycan (Glc(3)Man(9)GlcNAc(2) in eukaryotes) from the lipid carrier dolichol-pyrophosphate to an asparagine residue within an Asn-X-Ser/Thr consensus motif in nascent polypeptide chains, the first step in protein N-glycosylation. N-glycosylation occurs cotranslationally and the complex associates with the Sec61 complex at the channel-forming translocon complex that mediates protein translocation across the endoplasmic reticulum (ER). All subunits are required for a maximal enzyme activity.</text>
</comment>
<keyword evidence="17" id="KW-1185">Reference proteome</keyword>
<evidence type="ECO:0000256" key="5">
    <source>
        <dbReference type="ARBA" id="ARBA00017612"/>
    </source>
</evidence>
<evidence type="ECO:0000259" key="13">
    <source>
        <dbReference type="Pfam" id="PF05817"/>
    </source>
</evidence>
<feature type="signal peptide" evidence="12">
    <location>
        <begin position="1"/>
        <end position="21"/>
    </location>
</feature>
<sequence>MSNVSKISCIFVLIFIVSIQCAHIHNSITEQDSNNLISLSLDALSRKFDKFWVDDVYHALQILKFLKHDTGNVKLNICENLKNSLPFMENDLFYATSLDSHFKCQLKDKLLALVEKMDYTTNEKLYYYIESLKILNSIKADKSSLLILNAQYLLNSKDTFGLNFAFASLIESGFQSKGNYITEKIPHIISLFKNSGKFKRSINKNILLTSTVFNSLVQYSKNEPSILSEIKGLVESTCNYVMTRKSIHHVKTGWYTLLFVKAIMDAKFKITDLLNNVNDLINVKDIKFNMHYDNENVGSGILDYDSLLKQYFVKPKFEKNGTYKLSIVNFADQNHFKGICDVSFDIFVRQSIILKDGSVRFLKSGNEIDTPINFKHTTNTPILSYEYVRGKYSVEISFTLEQSVEQVFLRLFHKKSDQQLYFILEKSNKKPNYYSFNITPSKFSQMSKKYNGVYSVELIIGDRFISNPINYNLGFIKTSLINGHTKVVNSESLPIIKHQFKEKPEHPHNIIPFFFTGLILLCLLAMLSMFSKHIKIASICSTLSFNSIIFYMLYGAIFLLYFLYWTTFNMIETLQILMVLALPTVYFGFKVLSKDYKDSVMNK</sequence>
<keyword evidence="6 12" id="KW-0812">Transmembrane</keyword>
<evidence type="ECO:0000313" key="17">
    <source>
        <dbReference type="Proteomes" id="UP000078046"/>
    </source>
</evidence>
<dbReference type="Pfam" id="PF23860">
    <property type="entry name" value="Ribophorin_II_3rd"/>
    <property type="match status" value="1"/>
</dbReference>
<dbReference type="UniPathway" id="UPA00378"/>
<reference evidence="16 17" key="1">
    <citation type="submission" date="2016-04" db="EMBL/GenBank/DDBJ databases">
        <title>The genome of Intoshia linei affirms orthonectids as highly simplified spiralians.</title>
        <authorList>
            <person name="Mikhailov K.V."/>
            <person name="Slusarev G.S."/>
            <person name="Nikitin M.A."/>
            <person name="Logacheva M.D."/>
            <person name="Penin A."/>
            <person name="Aleoshin V."/>
            <person name="Panchin Y.V."/>
        </authorList>
    </citation>
    <scope>NUCLEOTIDE SEQUENCE [LARGE SCALE GENOMIC DNA]</scope>
    <source>
        <strain evidence="16">Intl2013</strain>
        <tissue evidence="16">Whole animal</tissue>
    </source>
</reference>
<evidence type="ECO:0000259" key="15">
    <source>
        <dbReference type="Pfam" id="PF25147"/>
    </source>
</evidence>
<evidence type="ECO:0000256" key="4">
    <source>
        <dbReference type="ARBA" id="ARBA00009038"/>
    </source>
</evidence>
<dbReference type="InterPro" id="IPR008814">
    <property type="entry name" value="Swp1"/>
</dbReference>
<dbReference type="Proteomes" id="UP000078046">
    <property type="component" value="Unassembled WGS sequence"/>
</dbReference>
<dbReference type="InterPro" id="IPR055374">
    <property type="entry name" value="Ribophorin_II_3rd"/>
</dbReference>